<feature type="region of interest" description="Disordered" evidence="6">
    <location>
        <begin position="1"/>
        <end position="77"/>
    </location>
</feature>
<evidence type="ECO:0000256" key="2">
    <source>
        <dbReference type="ARBA" id="ARBA00022475"/>
    </source>
</evidence>
<comment type="subcellular location">
    <subcellularLocation>
        <location evidence="1">Cell membrane</location>
        <topology evidence="1">Multi-pass membrane protein</topology>
    </subcellularLocation>
</comment>
<reference evidence="9" key="2">
    <citation type="submission" date="2020-09" db="EMBL/GenBank/DDBJ databases">
        <authorList>
            <person name="Sun Q."/>
            <person name="Ohkuma M."/>
        </authorList>
    </citation>
    <scope>NUCLEOTIDE SEQUENCE</scope>
    <source>
        <strain evidence="9">JCM 4477</strain>
    </source>
</reference>
<dbReference type="GO" id="GO:0005886">
    <property type="term" value="C:plasma membrane"/>
    <property type="evidence" value="ECO:0007669"/>
    <property type="project" value="UniProtKB-SubCell"/>
</dbReference>
<reference evidence="9" key="1">
    <citation type="journal article" date="2014" name="Int. J. Syst. Evol. Microbiol.">
        <title>Complete genome sequence of Corynebacterium casei LMG S-19264T (=DSM 44701T), isolated from a smear-ripened cheese.</title>
        <authorList>
            <consortium name="US DOE Joint Genome Institute (JGI-PGF)"/>
            <person name="Walter F."/>
            <person name="Albersmeier A."/>
            <person name="Kalinowski J."/>
            <person name="Ruckert C."/>
        </authorList>
    </citation>
    <scope>NUCLEOTIDE SEQUENCE</scope>
    <source>
        <strain evidence="9">JCM 4477</strain>
    </source>
</reference>
<dbReference type="PANTHER" id="PTHR36115">
    <property type="entry name" value="PROLINE-RICH ANTIGEN HOMOLOG-RELATED"/>
    <property type="match status" value="1"/>
</dbReference>
<evidence type="ECO:0000256" key="1">
    <source>
        <dbReference type="ARBA" id="ARBA00004651"/>
    </source>
</evidence>
<dbReference type="EMBL" id="BNBI01000001">
    <property type="protein sequence ID" value="GHE86458.1"/>
    <property type="molecule type" value="Genomic_DNA"/>
</dbReference>
<dbReference type="InterPro" id="IPR010432">
    <property type="entry name" value="RDD"/>
</dbReference>
<keyword evidence="3 7" id="KW-0812">Transmembrane</keyword>
<feature type="compositionally biased region" description="Gly residues" evidence="6">
    <location>
        <begin position="28"/>
        <end position="37"/>
    </location>
</feature>
<keyword evidence="4 7" id="KW-1133">Transmembrane helix</keyword>
<evidence type="ECO:0000313" key="10">
    <source>
        <dbReference type="Proteomes" id="UP000630718"/>
    </source>
</evidence>
<dbReference type="PANTHER" id="PTHR36115:SF4">
    <property type="entry name" value="MEMBRANE PROTEIN"/>
    <property type="match status" value="1"/>
</dbReference>
<evidence type="ECO:0000256" key="7">
    <source>
        <dbReference type="SAM" id="Phobius"/>
    </source>
</evidence>
<accession>A0A919A440</accession>
<comment type="caution">
    <text evidence="9">The sequence shown here is derived from an EMBL/GenBank/DDBJ whole genome shotgun (WGS) entry which is preliminary data.</text>
</comment>
<proteinExistence type="predicted"/>
<sequence>MSSEPPPGSGQQPPEDDPFRKQPPPGTGPGTGGGTGSPYGTPPPSAGGQPPPYGSPPPPGGGGGPYNGGGGGPYGGGPHNGGGGGPYGGGPYGGGGDPYGGGGDPYGGAPADPLAGMPPLADSGRRTLARIIDMILVGIVVWLLSWGFDVAEYDVDGGAVNVGKSFWQSLIAAVLYIAYDTFMISRTGRTLGKKWLGLRVADLGNGATPATQTALLRAAVLWLPFAFCCACVWTIICGGWSFFDRPYKQGLHDKAARTVVVSTG</sequence>
<keyword evidence="5 7" id="KW-0472">Membrane</keyword>
<dbReference type="InterPro" id="IPR051791">
    <property type="entry name" value="Pra-immunoreactive"/>
</dbReference>
<dbReference type="AlphaFoldDB" id="A0A919A440"/>
<organism evidence="9 10">
    <name type="scientific">Streptomyces fumanus</name>
    <dbReference type="NCBI Taxonomy" id="67302"/>
    <lineage>
        <taxon>Bacteria</taxon>
        <taxon>Bacillati</taxon>
        <taxon>Actinomycetota</taxon>
        <taxon>Actinomycetes</taxon>
        <taxon>Kitasatosporales</taxon>
        <taxon>Streptomycetaceae</taxon>
        <taxon>Streptomyces</taxon>
    </lineage>
</organism>
<dbReference type="Pfam" id="PF06271">
    <property type="entry name" value="RDD"/>
    <property type="match status" value="1"/>
</dbReference>
<evidence type="ECO:0000256" key="5">
    <source>
        <dbReference type="ARBA" id="ARBA00023136"/>
    </source>
</evidence>
<evidence type="ECO:0000256" key="3">
    <source>
        <dbReference type="ARBA" id="ARBA00022692"/>
    </source>
</evidence>
<feature type="compositionally biased region" description="Gly residues" evidence="6">
    <location>
        <begin position="61"/>
        <end position="77"/>
    </location>
</feature>
<keyword evidence="10" id="KW-1185">Reference proteome</keyword>
<feature type="compositionally biased region" description="Pro residues" evidence="6">
    <location>
        <begin position="40"/>
        <end position="60"/>
    </location>
</feature>
<feature type="domain" description="RDD" evidence="8">
    <location>
        <begin position="121"/>
        <end position="256"/>
    </location>
</feature>
<feature type="transmembrane region" description="Helical" evidence="7">
    <location>
        <begin position="166"/>
        <end position="184"/>
    </location>
</feature>
<evidence type="ECO:0000313" key="9">
    <source>
        <dbReference type="EMBL" id="GHE86458.1"/>
    </source>
</evidence>
<name>A0A919A440_9ACTN</name>
<keyword evidence="2" id="KW-1003">Cell membrane</keyword>
<dbReference type="RefSeq" id="WP_190202630.1">
    <property type="nucleotide sequence ID" value="NZ_BNBI01000001.1"/>
</dbReference>
<protein>
    <recommendedName>
        <fullName evidence="8">RDD domain-containing protein</fullName>
    </recommendedName>
</protein>
<feature type="transmembrane region" description="Helical" evidence="7">
    <location>
        <begin position="220"/>
        <end position="243"/>
    </location>
</feature>
<evidence type="ECO:0000256" key="4">
    <source>
        <dbReference type="ARBA" id="ARBA00022989"/>
    </source>
</evidence>
<evidence type="ECO:0000259" key="8">
    <source>
        <dbReference type="Pfam" id="PF06271"/>
    </source>
</evidence>
<gene>
    <name evidence="9" type="ORF">GCM10018772_07690</name>
</gene>
<evidence type="ECO:0000256" key="6">
    <source>
        <dbReference type="SAM" id="MobiDB-lite"/>
    </source>
</evidence>
<feature type="transmembrane region" description="Helical" evidence="7">
    <location>
        <begin position="127"/>
        <end position="146"/>
    </location>
</feature>
<dbReference type="Proteomes" id="UP000630718">
    <property type="component" value="Unassembled WGS sequence"/>
</dbReference>